<name>A0A7H9FI82_STROR</name>
<accession>A0A7H9FI82</accession>
<sequence>MKEAVLKRSVCTWERLLDELLQNETKVEKDEIDLIPIKTSCRKEYFWIAEVNVENQHNTSTTEFGYCPFCGLKKQEILIVDL</sequence>
<dbReference type="AlphaFoldDB" id="A0A7H9FI82"/>
<dbReference type="RefSeq" id="WP_180833857.1">
    <property type="nucleotide sequence ID" value="NZ_CP054134.1"/>
</dbReference>
<gene>
    <name evidence="1" type="ORF">HRE59_04740</name>
</gene>
<proteinExistence type="predicted"/>
<evidence type="ECO:0000313" key="1">
    <source>
        <dbReference type="EMBL" id="QLL98330.1"/>
    </source>
</evidence>
<dbReference type="Proteomes" id="UP000510865">
    <property type="component" value="Chromosome"/>
</dbReference>
<protein>
    <submittedName>
        <fullName evidence="1">Uncharacterized protein</fullName>
    </submittedName>
</protein>
<reference evidence="1 2" key="1">
    <citation type="submission" date="2020-05" db="EMBL/GenBank/DDBJ databases">
        <title>A novel sialic acid binding adhesin present in multiple species contributes to the pathogenesis of Infective endocarditis.</title>
        <authorList>
            <person name="Gaytan M.O."/>
            <person name="Singh A.K."/>
            <person name="Woodiga S.A."/>
            <person name="Patel S.A."/>
            <person name="Ann S.-S."/>
            <person name="Vera-Ponce de Leon A."/>
            <person name="McGrath S."/>
            <person name="Miller A."/>
            <person name="Bush J."/>
            <person name="van der Linden M."/>
            <person name="Magrini V."/>
            <person name="Wilson R.K."/>
            <person name="Kitten T."/>
            <person name="King S.J."/>
        </authorList>
    </citation>
    <scope>NUCLEOTIDE SEQUENCE [LARGE SCALE GENOMIC DNA]</scope>
    <source>
        <strain evidence="1 2">SN51445</strain>
    </source>
</reference>
<organism evidence="1 2">
    <name type="scientific">Streptococcus oralis subsp. oralis</name>
    <dbReference type="NCBI Taxonomy" id="1891914"/>
    <lineage>
        <taxon>Bacteria</taxon>
        <taxon>Bacillati</taxon>
        <taxon>Bacillota</taxon>
        <taxon>Bacilli</taxon>
        <taxon>Lactobacillales</taxon>
        <taxon>Streptococcaceae</taxon>
        <taxon>Streptococcus</taxon>
    </lineage>
</organism>
<dbReference type="EMBL" id="CP054134">
    <property type="protein sequence ID" value="QLL98330.1"/>
    <property type="molecule type" value="Genomic_DNA"/>
</dbReference>
<evidence type="ECO:0000313" key="2">
    <source>
        <dbReference type="Proteomes" id="UP000510865"/>
    </source>
</evidence>